<dbReference type="InterPro" id="IPR050493">
    <property type="entry name" value="FAD-dep_Monooxygenase_BioMet"/>
</dbReference>
<feature type="signal peptide" evidence="6">
    <location>
        <begin position="1"/>
        <end position="26"/>
    </location>
</feature>
<keyword evidence="9" id="KW-1185">Reference proteome</keyword>
<evidence type="ECO:0000313" key="9">
    <source>
        <dbReference type="Proteomes" id="UP000700596"/>
    </source>
</evidence>
<evidence type="ECO:0000313" key="8">
    <source>
        <dbReference type="EMBL" id="KAH7113281.1"/>
    </source>
</evidence>
<proteinExistence type="inferred from homology"/>
<dbReference type="InterPro" id="IPR036188">
    <property type="entry name" value="FAD/NAD-bd_sf"/>
</dbReference>
<dbReference type="SUPFAM" id="SSF51905">
    <property type="entry name" value="FAD/NAD(P)-binding domain"/>
    <property type="match status" value="1"/>
</dbReference>
<evidence type="ECO:0000259" key="7">
    <source>
        <dbReference type="Pfam" id="PF01494"/>
    </source>
</evidence>
<dbReference type="OrthoDB" id="16820at2759"/>
<evidence type="ECO:0000256" key="6">
    <source>
        <dbReference type="SAM" id="SignalP"/>
    </source>
</evidence>
<dbReference type="Pfam" id="PF01494">
    <property type="entry name" value="FAD_binding_3"/>
    <property type="match status" value="1"/>
</dbReference>
<keyword evidence="2" id="KW-0285">Flavoprotein</keyword>
<organism evidence="8 9">
    <name type="scientific">Dendryphion nanum</name>
    <dbReference type="NCBI Taxonomy" id="256645"/>
    <lineage>
        <taxon>Eukaryota</taxon>
        <taxon>Fungi</taxon>
        <taxon>Dikarya</taxon>
        <taxon>Ascomycota</taxon>
        <taxon>Pezizomycotina</taxon>
        <taxon>Dothideomycetes</taxon>
        <taxon>Pleosporomycetidae</taxon>
        <taxon>Pleosporales</taxon>
        <taxon>Torulaceae</taxon>
        <taxon>Dendryphion</taxon>
    </lineage>
</organism>
<keyword evidence="5 8" id="KW-0503">Monooxygenase</keyword>
<dbReference type="Proteomes" id="UP000700596">
    <property type="component" value="Unassembled WGS sequence"/>
</dbReference>
<comment type="similarity">
    <text evidence="1">Belongs to the paxM FAD-dependent monooxygenase family.</text>
</comment>
<dbReference type="PRINTS" id="PR00420">
    <property type="entry name" value="RNGMNOXGNASE"/>
</dbReference>
<evidence type="ECO:0000256" key="2">
    <source>
        <dbReference type="ARBA" id="ARBA00022630"/>
    </source>
</evidence>
<evidence type="ECO:0000256" key="3">
    <source>
        <dbReference type="ARBA" id="ARBA00022827"/>
    </source>
</evidence>
<dbReference type="GO" id="GO:0071949">
    <property type="term" value="F:FAD binding"/>
    <property type="evidence" value="ECO:0007669"/>
    <property type="project" value="InterPro"/>
</dbReference>
<gene>
    <name evidence="8" type="ORF">B0J11DRAFT_146414</name>
</gene>
<accession>A0A9P9IA06</accession>
<feature type="domain" description="FAD-binding" evidence="7">
    <location>
        <begin position="11"/>
        <end position="360"/>
    </location>
</feature>
<reference evidence="8" key="1">
    <citation type="journal article" date="2021" name="Nat. Commun.">
        <title>Genetic determinants of endophytism in the Arabidopsis root mycobiome.</title>
        <authorList>
            <person name="Mesny F."/>
            <person name="Miyauchi S."/>
            <person name="Thiergart T."/>
            <person name="Pickel B."/>
            <person name="Atanasova L."/>
            <person name="Karlsson M."/>
            <person name="Huettel B."/>
            <person name="Barry K.W."/>
            <person name="Haridas S."/>
            <person name="Chen C."/>
            <person name="Bauer D."/>
            <person name="Andreopoulos W."/>
            <person name="Pangilinan J."/>
            <person name="LaButti K."/>
            <person name="Riley R."/>
            <person name="Lipzen A."/>
            <person name="Clum A."/>
            <person name="Drula E."/>
            <person name="Henrissat B."/>
            <person name="Kohler A."/>
            <person name="Grigoriev I.V."/>
            <person name="Martin F.M."/>
            <person name="Hacquard S."/>
        </authorList>
    </citation>
    <scope>NUCLEOTIDE SEQUENCE</scope>
    <source>
        <strain evidence="8">MPI-CAGE-CH-0243</strain>
    </source>
</reference>
<sequence length="428" mass="47446">MGSAPLPLASVKVLIVGAGFAGLTAAIETRKRGASVIVFDGNKERRQLGDIISFGSNSGRIFRSWPGVEEQLDPLCHHSDGLEFRAFDDDFLTRQIWDSEADWGKRFNGHRGEIHEVVWNHAVDLGVEIRLGSKVTEYFETETEAGVIVNGEKFSADVVLAGDGVRSTARTIVLGFEDKPKSSGYAVYRAWMGTEGLKANPLTAWLADPNIDHHVGWLGPDVHFLVATLQKGTACSWVLTHKDEADVEESWSAPGYIPDAIRTVENWAPVVHAIIGATPEESLVDWKLVFRDPLPTWVSPKRRIALIGDSAHPFLPTSIQGASQSMEDGVTAAICLELAGKDNVQEALRAYEKIRYPRVLATQRTGVTNRDNWHKADFDQVKKNPESVKLPRHEWVLNHDCAQHAYDVYAKTVEELKANPDWKPDSTL</sequence>
<protein>
    <submittedName>
        <fullName evidence="8">Monooxygenase</fullName>
    </submittedName>
</protein>
<evidence type="ECO:0000256" key="4">
    <source>
        <dbReference type="ARBA" id="ARBA00023002"/>
    </source>
</evidence>
<dbReference type="PANTHER" id="PTHR13789">
    <property type="entry name" value="MONOOXYGENASE"/>
    <property type="match status" value="1"/>
</dbReference>
<feature type="chain" id="PRO_5040178543" evidence="6">
    <location>
        <begin position="27"/>
        <end position="428"/>
    </location>
</feature>
<evidence type="ECO:0000256" key="1">
    <source>
        <dbReference type="ARBA" id="ARBA00007992"/>
    </source>
</evidence>
<keyword evidence="3" id="KW-0274">FAD</keyword>
<dbReference type="GO" id="GO:0004497">
    <property type="term" value="F:monooxygenase activity"/>
    <property type="evidence" value="ECO:0007669"/>
    <property type="project" value="UniProtKB-KW"/>
</dbReference>
<comment type="caution">
    <text evidence="8">The sequence shown here is derived from an EMBL/GenBank/DDBJ whole genome shotgun (WGS) entry which is preliminary data.</text>
</comment>
<dbReference type="EMBL" id="JAGMWT010000019">
    <property type="protein sequence ID" value="KAH7113281.1"/>
    <property type="molecule type" value="Genomic_DNA"/>
</dbReference>
<dbReference type="SUPFAM" id="SSF54373">
    <property type="entry name" value="FAD-linked reductases, C-terminal domain"/>
    <property type="match status" value="1"/>
</dbReference>
<name>A0A9P9IA06_9PLEO</name>
<keyword evidence="4" id="KW-0560">Oxidoreductase</keyword>
<keyword evidence="6" id="KW-0732">Signal</keyword>
<dbReference type="PANTHER" id="PTHR13789:SF236">
    <property type="entry name" value="MONOOXYGENASE, PUTATIVE (AFU_ORTHOLOGUE AFUA_6G12060)-RELATED"/>
    <property type="match status" value="1"/>
</dbReference>
<dbReference type="Gene3D" id="3.50.50.60">
    <property type="entry name" value="FAD/NAD(P)-binding domain"/>
    <property type="match status" value="1"/>
</dbReference>
<dbReference type="InterPro" id="IPR002938">
    <property type="entry name" value="FAD-bd"/>
</dbReference>
<dbReference type="AlphaFoldDB" id="A0A9P9IA06"/>
<evidence type="ECO:0000256" key="5">
    <source>
        <dbReference type="ARBA" id="ARBA00023033"/>
    </source>
</evidence>